<dbReference type="EMBL" id="MCGN01000007">
    <property type="protein sequence ID" value="ORY94580.1"/>
    <property type="molecule type" value="Genomic_DNA"/>
</dbReference>
<evidence type="ECO:0000313" key="3">
    <source>
        <dbReference type="Proteomes" id="UP000242180"/>
    </source>
</evidence>
<evidence type="ECO:0000313" key="2">
    <source>
        <dbReference type="EMBL" id="ORY94580.1"/>
    </source>
</evidence>
<dbReference type="InParanoid" id="A0A1X2H930"/>
<gene>
    <name evidence="2" type="ORF">BCR43DRAFT_494253</name>
</gene>
<sequence length="215" mass="24796">MYILLLSFLLSICVSLIGALPMHNADTERMARLISTHWQYEHLDTIRASSHRDMAALLQQHVTLHCENPEDGTVEDMRMLRTQLEEAMQSHAESHLIPGAWELLAMSTNALQTLVKETIEKHKVRRSLASKLDGAMVRHLRGVFHQLDHEIMPRLLDRLVEELAPALDQVNQNFPFAFSLKVTPWSPESHDPLHFTWEDEGHADQFISEYYLRAD</sequence>
<evidence type="ECO:0000256" key="1">
    <source>
        <dbReference type="SAM" id="SignalP"/>
    </source>
</evidence>
<accession>A0A1X2H930</accession>
<proteinExistence type="predicted"/>
<keyword evidence="3" id="KW-1185">Reference proteome</keyword>
<reference evidence="2 3" key="1">
    <citation type="submission" date="2016-07" db="EMBL/GenBank/DDBJ databases">
        <title>Pervasive Adenine N6-methylation of Active Genes in Fungi.</title>
        <authorList>
            <consortium name="DOE Joint Genome Institute"/>
            <person name="Mondo S.J."/>
            <person name="Dannebaum R.O."/>
            <person name="Kuo R.C."/>
            <person name="Labutti K."/>
            <person name="Haridas S."/>
            <person name="Kuo A."/>
            <person name="Salamov A."/>
            <person name="Ahrendt S.R."/>
            <person name="Lipzen A."/>
            <person name="Sullivan W."/>
            <person name="Andreopoulos W.B."/>
            <person name="Clum A."/>
            <person name="Lindquist E."/>
            <person name="Daum C."/>
            <person name="Ramamoorthy G.K."/>
            <person name="Gryganskyi A."/>
            <person name="Culley D."/>
            <person name="Magnuson J.K."/>
            <person name="James T.Y."/>
            <person name="O'Malley M.A."/>
            <person name="Stajich J.E."/>
            <person name="Spatafora J.W."/>
            <person name="Visel A."/>
            <person name="Grigoriev I.V."/>
        </authorList>
    </citation>
    <scope>NUCLEOTIDE SEQUENCE [LARGE SCALE GENOMIC DNA]</scope>
    <source>
        <strain evidence="2 3">NRRL 2496</strain>
    </source>
</reference>
<dbReference type="Proteomes" id="UP000242180">
    <property type="component" value="Unassembled WGS sequence"/>
</dbReference>
<dbReference type="AlphaFoldDB" id="A0A1X2H930"/>
<keyword evidence="1" id="KW-0732">Signal</keyword>
<protein>
    <submittedName>
        <fullName evidence="2">Uncharacterized protein</fullName>
    </submittedName>
</protein>
<comment type="caution">
    <text evidence="2">The sequence shown here is derived from an EMBL/GenBank/DDBJ whole genome shotgun (WGS) entry which is preliminary data.</text>
</comment>
<feature type="chain" id="PRO_5012936642" evidence="1">
    <location>
        <begin position="20"/>
        <end position="215"/>
    </location>
</feature>
<feature type="signal peptide" evidence="1">
    <location>
        <begin position="1"/>
        <end position="19"/>
    </location>
</feature>
<organism evidence="2 3">
    <name type="scientific">Syncephalastrum racemosum</name>
    <name type="common">Filamentous fungus</name>
    <dbReference type="NCBI Taxonomy" id="13706"/>
    <lineage>
        <taxon>Eukaryota</taxon>
        <taxon>Fungi</taxon>
        <taxon>Fungi incertae sedis</taxon>
        <taxon>Mucoromycota</taxon>
        <taxon>Mucoromycotina</taxon>
        <taxon>Mucoromycetes</taxon>
        <taxon>Mucorales</taxon>
        <taxon>Syncephalastraceae</taxon>
        <taxon>Syncephalastrum</taxon>
    </lineage>
</organism>
<dbReference type="OrthoDB" id="2238415at2759"/>
<name>A0A1X2H930_SYNRA</name>
<dbReference type="STRING" id="13706.A0A1X2H930"/>